<reference evidence="1" key="1">
    <citation type="submission" date="2014-12" db="EMBL/GenBank/DDBJ databases">
        <title>Insight into the proteome of Arion vulgaris.</title>
        <authorList>
            <person name="Aradska J."/>
            <person name="Bulat T."/>
            <person name="Smidak R."/>
            <person name="Sarate P."/>
            <person name="Gangsoo J."/>
            <person name="Sialana F."/>
            <person name="Bilban M."/>
            <person name="Lubec G."/>
        </authorList>
    </citation>
    <scope>NUCLEOTIDE SEQUENCE</scope>
    <source>
        <tissue evidence="1">Skin</tissue>
    </source>
</reference>
<name>A0A0B7BXZ8_9EUPU</name>
<dbReference type="AlphaFoldDB" id="A0A0B7BXZ8"/>
<feature type="non-terminal residue" evidence="1">
    <location>
        <position position="1"/>
    </location>
</feature>
<proteinExistence type="predicted"/>
<organism evidence="1">
    <name type="scientific">Arion vulgaris</name>
    <dbReference type="NCBI Taxonomy" id="1028688"/>
    <lineage>
        <taxon>Eukaryota</taxon>
        <taxon>Metazoa</taxon>
        <taxon>Spiralia</taxon>
        <taxon>Lophotrochozoa</taxon>
        <taxon>Mollusca</taxon>
        <taxon>Gastropoda</taxon>
        <taxon>Heterobranchia</taxon>
        <taxon>Euthyneura</taxon>
        <taxon>Panpulmonata</taxon>
        <taxon>Eupulmonata</taxon>
        <taxon>Stylommatophora</taxon>
        <taxon>Helicina</taxon>
        <taxon>Arionoidea</taxon>
        <taxon>Arionidae</taxon>
        <taxon>Arion</taxon>
    </lineage>
</organism>
<dbReference type="SUPFAM" id="SSF82153">
    <property type="entry name" value="FAS1 domain"/>
    <property type="match status" value="1"/>
</dbReference>
<dbReference type="EMBL" id="HACG01050977">
    <property type="protein sequence ID" value="CEK97848.1"/>
    <property type="molecule type" value="Transcribed_RNA"/>
</dbReference>
<dbReference type="InterPro" id="IPR036378">
    <property type="entry name" value="FAS1_dom_sf"/>
</dbReference>
<accession>A0A0B7BXZ8</accession>
<sequence length="79" mass="8925">QKGQFGCPEKVNMGTLLDRAKELDLTDFVRVSKMMKLTRIFKKNNLTLFVPVNGAFMLDNDLLNVDATGIFLKHVPDVI</sequence>
<evidence type="ECO:0000313" key="1">
    <source>
        <dbReference type="EMBL" id="CEK97848.1"/>
    </source>
</evidence>
<protein>
    <submittedName>
        <fullName evidence="1">Uncharacterized protein</fullName>
    </submittedName>
</protein>
<feature type="non-terminal residue" evidence="1">
    <location>
        <position position="79"/>
    </location>
</feature>
<gene>
    <name evidence="1" type="primary">ORF217091</name>
</gene>